<dbReference type="RefSeq" id="WP_158348082.1">
    <property type="nucleotide sequence ID" value="NZ_JAHQCW010000043.1"/>
</dbReference>
<dbReference type="InterPro" id="IPR045507">
    <property type="entry name" value="DUF6483"/>
</dbReference>
<reference evidence="1" key="1">
    <citation type="submission" date="2021-06" db="EMBL/GenBank/DDBJ databases">
        <title>Description of novel taxa of the family Lachnospiraceae.</title>
        <authorList>
            <person name="Chaplin A.V."/>
            <person name="Sokolova S.R."/>
            <person name="Pikina A.P."/>
            <person name="Korzhanova M."/>
            <person name="Belova V."/>
            <person name="Korostin D."/>
            <person name="Efimov B.A."/>
        </authorList>
    </citation>
    <scope>NUCLEOTIDE SEQUENCE</scope>
    <source>
        <strain evidence="1">ASD5720</strain>
    </source>
</reference>
<dbReference type="EMBL" id="JAHQCW010000043">
    <property type="protein sequence ID" value="MBU9738836.1"/>
    <property type="molecule type" value="Genomic_DNA"/>
</dbReference>
<dbReference type="Pfam" id="PF20092">
    <property type="entry name" value="DUF6483"/>
    <property type="match status" value="1"/>
</dbReference>
<dbReference type="Proteomes" id="UP000712157">
    <property type="component" value="Unassembled WGS sequence"/>
</dbReference>
<organism evidence="1 2">
    <name type="scientific">Diplocloster agilis</name>
    <dbReference type="NCBI Taxonomy" id="2850323"/>
    <lineage>
        <taxon>Bacteria</taxon>
        <taxon>Bacillati</taxon>
        <taxon>Bacillota</taxon>
        <taxon>Clostridia</taxon>
        <taxon>Lachnospirales</taxon>
        <taxon>Lachnospiraceae</taxon>
        <taxon>Diplocloster</taxon>
    </lineage>
</organism>
<sequence>MFEQDYIMRMIHDLVRMLAKLLLGKDTVMYEFPDEAEFTEGDFLYKRILQLLEAGRINEAENMLFEGMHTDDLSYFEMAMDFYTRLNQLDDAYLEEHDYSREEIEDGIQMAARAFGISDEVVSMLK</sequence>
<protein>
    <submittedName>
        <fullName evidence="1">Uncharacterized protein</fullName>
    </submittedName>
</protein>
<name>A0A949K2K8_9FIRM</name>
<comment type="caution">
    <text evidence="1">The sequence shown here is derived from an EMBL/GenBank/DDBJ whole genome shotgun (WGS) entry which is preliminary data.</text>
</comment>
<evidence type="ECO:0000313" key="1">
    <source>
        <dbReference type="EMBL" id="MBU9738836.1"/>
    </source>
</evidence>
<evidence type="ECO:0000313" key="2">
    <source>
        <dbReference type="Proteomes" id="UP000712157"/>
    </source>
</evidence>
<gene>
    <name evidence="1" type="ORF">KTH89_20040</name>
</gene>
<dbReference type="AlphaFoldDB" id="A0A949K2K8"/>
<accession>A0A949K2K8</accession>
<proteinExistence type="predicted"/>
<keyword evidence="2" id="KW-1185">Reference proteome</keyword>